<reference evidence="3 4" key="1">
    <citation type="journal article" date="2020" name="Syst. Appl. Microbiol.">
        <title>Arthrospiribacter ruber gen. nov., sp. nov., a novel bacterium isolated from Arthrospira cultures.</title>
        <authorList>
            <person name="Waleron M."/>
            <person name="Misztak A."/>
            <person name="Waleron M.M."/>
            <person name="Furmaniak M."/>
            <person name="Mrozik A."/>
            <person name="Waleron K."/>
        </authorList>
    </citation>
    <scope>NUCLEOTIDE SEQUENCE [LARGE SCALE GENOMIC DNA]</scope>
    <source>
        <strain evidence="3 4">DPMB0001</strain>
    </source>
</reference>
<dbReference type="RefSeq" id="WP_219291962.1">
    <property type="nucleotide sequence ID" value="NZ_RPHB01000007.1"/>
</dbReference>
<protein>
    <submittedName>
        <fullName evidence="3">Uncharacterized protein</fullName>
    </submittedName>
</protein>
<evidence type="ECO:0000313" key="4">
    <source>
        <dbReference type="Proteomes" id="UP000727490"/>
    </source>
</evidence>
<name>A0A951MDR7_9BACT</name>
<dbReference type="AlphaFoldDB" id="A0A951MDR7"/>
<evidence type="ECO:0000256" key="2">
    <source>
        <dbReference type="SAM" id="Phobius"/>
    </source>
</evidence>
<keyword evidence="2" id="KW-1133">Transmembrane helix</keyword>
<dbReference type="EMBL" id="RPHB01000007">
    <property type="protein sequence ID" value="MBW3469254.1"/>
    <property type="molecule type" value="Genomic_DNA"/>
</dbReference>
<keyword evidence="2" id="KW-0472">Membrane</keyword>
<accession>A0A951MDR7</accession>
<keyword evidence="2" id="KW-0812">Transmembrane</keyword>
<gene>
    <name evidence="3" type="ORF">EGN73_15745</name>
</gene>
<dbReference type="Proteomes" id="UP000727490">
    <property type="component" value="Unassembled WGS sequence"/>
</dbReference>
<evidence type="ECO:0000256" key="1">
    <source>
        <dbReference type="SAM" id="Coils"/>
    </source>
</evidence>
<feature type="coiled-coil region" evidence="1">
    <location>
        <begin position="231"/>
        <end position="258"/>
    </location>
</feature>
<comment type="caution">
    <text evidence="3">The sequence shown here is derived from an EMBL/GenBank/DDBJ whole genome shotgun (WGS) entry which is preliminary data.</text>
</comment>
<sequence>MEKSIQEQQLEGLNELFSEIRKDVEEATLMASKVSEKFKTLSEGIHDMSGVFAKAFKNDAAGAAVHVAGYAVNLAGKAFSSIKKSYELQKLLPKKKELARNKRSIIESHSQNLESRLPKLKRLLELEIAHEFESNDIKLFEEGHGKNCCSAFEVYVMSLHLYKVCDFLVSEFDAWEKDFHDSDKALPYLHNSLYQIINECLAPEGLNNLVNKSNGALFLFVKYESLLGSILINEYNEALQLEKENEKYDKKVAFSDKESYLKIRNKVAFLNDLYSNNDPKKNWIKNNYFFQEVNKVQNIQSLFFDVSKYIFMGSFALIVVITFDVISAILGAAFITPIVYLIDQALQFSKNRRFRFQNTPISERILGGIINIICLGGLWYGKKRRKEKEENYVTLFTNLNSLNSF</sequence>
<evidence type="ECO:0000313" key="3">
    <source>
        <dbReference type="EMBL" id="MBW3469254.1"/>
    </source>
</evidence>
<keyword evidence="1" id="KW-0175">Coiled coil</keyword>
<feature type="transmembrane region" description="Helical" evidence="2">
    <location>
        <begin position="309"/>
        <end position="342"/>
    </location>
</feature>
<keyword evidence="4" id="KW-1185">Reference proteome</keyword>
<feature type="transmembrane region" description="Helical" evidence="2">
    <location>
        <begin position="362"/>
        <end position="381"/>
    </location>
</feature>
<organism evidence="3 4">
    <name type="scientific">Arthrospiribacter ruber</name>
    <dbReference type="NCBI Taxonomy" id="2487934"/>
    <lineage>
        <taxon>Bacteria</taxon>
        <taxon>Pseudomonadati</taxon>
        <taxon>Bacteroidota</taxon>
        <taxon>Cytophagia</taxon>
        <taxon>Cytophagales</taxon>
        <taxon>Cyclobacteriaceae</taxon>
        <taxon>Arthrospiribacter</taxon>
    </lineage>
</organism>
<proteinExistence type="predicted"/>